<dbReference type="CDD" id="cd00093">
    <property type="entry name" value="HTH_XRE"/>
    <property type="match status" value="1"/>
</dbReference>
<reference evidence="2 3" key="1">
    <citation type="submission" date="2018-08" db="EMBL/GenBank/DDBJ databases">
        <title>Altererythrobacter sp.Ery1 and Ery12, the genome sequencing of novel strains in genus Alterythrobacter.</title>
        <authorList>
            <person name="Cheng H."/>
            <person name="Wu Y.-H."/>
            <person name="Fang C."/>
            <person name="Xu X.-W."/>
        </authorList>
    </citation>
    <scope>NUCLEOTIDE SEQUENCE [LARGE SCALE GENOMIC DNA]</scope>
    <source>
        <strain evidence="2 3">Ery1</strain>
    </source>
</reference>
<evidence type="ECO:0000313" key="2">
    <source>
        <dbReference type="EMBL" id="RIV78161.1"/>
    </source>
</evidence>
<dbReference type="InterPro" id="IPR010982">
    <property type="entry name" value="Lambda_DNA-bd_dom_sf"/>
</dbReference>
<protein>
    <submittedName>
        <fullName evidence="2">XRE family transcriptional regulator</fullName>
    </submittedName>
</protein>
<dbReference type="OrthoDB" id="7402760at2"/>
<evidence type="ECO:0000313" key="3">
    <source>
        <dbReference type="Proteomes" id="UP000285092"/>
    </source>
</evidence>
<evidence type="ECO:0000259" key="1">
    <source>
        <dbReference type="PROSITE" id="PS50943"/>
    </source>
</evidence>
<proteinExistence type="predicted"/>
<dbReference type="GO" id="GO:0003677">
    <property type="term" value="F:DNA binding"/>
    <property type="evidence" value="ECO:0007669"/>
    <property type="project" value="InterPro"/>
</dbReference>
<dbReference type="PROSITE" id="PS50943">
    <property type="entry name" value="HTH_CROC1"/>
    <property type="match status" value="1"/>
</dbReference>
<feature type="domain" description="HTH cro/C1-type" evidence="1">
    <location>
        <begin position="17"/>
        <end position="71"/>
    </location>
</feature>
<dbReference type="Gene3D" id="1.10.260.40">
    <property type="entry name" value="lambda repressor-like DNA-binding domains"/>
    <property type="match status" value="1"/>
</dbReference>
<comment type="caution">
    <text evidence="2">The sequence shown here is derived from an EMBL/GenBank/DDBJ whole genome shotgun (WGS) entry which is preliminary data.</text>
</comment>
<gene>
    <name evidence="2" type="ORF">D2V04_09830</name>
</gene>
<dbReference type="RefSeq" id="WP_119513492.1">
    <property type="nucleotide sequence ID" value="NZ_QXFK01000016.1"/>
</dbReference>
<name>A0A418NHN5_9SPHN</name>
<sequence>MTGRNDGLDGEVIARRVREELARRRISRQALADMARISISTLEKALSGGRSFTLATVLRLEDALGMPLRDLPAVAPSGPAPEQLGAYARAAIKWIEGDFLTLRPSFENSDTLYAYLTTIRWDESLGHLVFSELARADQQFAQEGHVSIPNLSGHIYLVTNDTGQYRMAMLGRATREMRMFGILLTLQIGSGSQLVPVACPIGLIPVEQITVPEMGRILPGSACYSHYKALLDTATTDDFARFA</sequence>
<organism evidence="2 3">
    <name type="scientific">Pelagerythrobacter aerophilus</name>
    <dbReference type="NCBI Taxonomy" id="2306995"/>
    <lineage>
        <taxon>Bacteria</taxon>
        <taxon>Pseudomonadati</taxon>
        <taxon>Pseudomonadota</taxon>
        <taxon>Alphaproteobacteria</taxon>
        <taxon>Sphingomonadales</taxon>
        <taxon>Erythrobacteraceae</taxon>
        <taxon>Pelagerythrobacter</taxon>
    </lineage>
</organism>
<dbReference type="InterPro" id="IPR001387">
    <property type="entry name" value="Cro/C1-type_HTH"/>
</dbReference>
<dbReference type="EMBL" id="QXFK01000016">
    <property type="protein sequence ID" value="RIV78161.1"/>
    <property type="molecule type" value="Genomic_DNA"/>
</dbReference>
<dbReference type="SMART" id="SM00530">
    <property type="entry name" value="HTH_XRE"/>
    <property type="match status" value="1"/>
</dbReference>
<dbReference type="Proteomes" id="UP000285092">
    <property type="component" value="Unassembled WGS sequence"/>
</dbReference>
<keyword evidence="3" id="KW-1185">Reference proteome</keyword>
<accession>A0A418NHN5</accession>
<dbReference type="Pfam" id="PF01381">
    <property type="entry name" value="HTH_3"/>
    <property type="match status" value="1"/>
</dbReference>
<dbReference type="AlphaFoldDB" id="A0A418NHN5"/>
<dbReference type="SUPFAM" id="SSF47413">
    <property type="entry name" value="lambda repressor-like DNA-binding domains"/>
    <property type="match status" value="1"/>
</dbReference>